<evidence type="ECO:0008006" key="3">
    <source>
        <dbReference type="Google" id="ProtNLM"/>
    </source>
</evidence>
<reference evidence="1 2" key="1">
    <citation type="submission" date="2020-03" db="EMBL/GenBank/DDBJ databases">
        <authorList>
            <person name="Zhang Z."/>
            <person name="Guo Z."/>
            <person name="Hou Q."/>
            <person name="Shen X."/>
        </authorList>
    </citation>
    <scope>NUCLEOTIDE SEQUENCE [LARGE SCALE GENOMIC DNA]</scope>
    <source>
        <strain evidence="1 2">HBUAS51329</strain>
    </source>
</reference>
<evidence type="ECO:0000313" key="1">
    <source>
        <dbReference type="EMBL" id="NLR29183.1"/>
    </source>
</evidence>
<dbReference type="EMBL" id="JAAVSD010000006">
    <property type="protein sequence ID" value="NLR29183.1"/>
    <property type="molecule type" value="Genomic_DNA"/>
</dbReference>
<gene>
    <name evidence="1" type="ORF">HEQ44_03185</name>
</gene>
<dbReference type="RefSeq" id="WP_168848914.1">
    <property type="nucleotide sequence ID" value="NZ_JAAVSD010000006.1"/>
</dbReference>
<dbReference type="Proteomes" id="UP000707477">
    <property type="component" value="Unassembled WGS sequence"/>
</dbReference>
<keyword evidence="2" id="KW-1185">Reference proteome</keyword>
<sequence>MIDPKQEADLIYRRLSALFTAQWHCQYRIDVVNDHYGQTFNFFMDIKRQHHRERSIPLHTLRTTDLATLERVITELRQQTQLSLNFVSFGRTRWPLSQRWIH</sequence>
<organism evidence="1 2">
    <name type="scientific">Levilactobacillus tujiorum</name>
    <dbReference type="NCBI Taxonomy" id="2912243"/>
    <lineage>
        <taxon>Bacteria</taxon>
        <taxon>Bacillati</taxon>
        <taxon>Bacillota</taxon>
        <taxon>Bacilli</taxon>
        <taxon>Lactobacillales</taxon>
        <taxon>Lactobacillaceae</taxon>
        <taxon>Levilactobacillus</taxon>
    </lineage>
</organism>
<accession>A0ABX1L4I4</accession>
<proteinExistence type="predicted"/>
<comment type="caution">
    <text evidence="1">The sequence shown here is derived from an EMBL/GenBank/DDBJ whole genome shotgun (WGS) entry which is preliminary data.</text>
</comment>
<evidence type="ECO:0000313" key="2">
    <source>
        <dbReference type="Proteomes" id="UP000707477"/>
    </source>
</evidence>
<name>A0ABX1L4I4_9LACO</name>
<protein>
    <recommendedName>
        <fullName evidence="3">Acetyl-CoA carboxylase</fullName>
    </recommendedName>
</protein>